<protein>
    <recommendedName>
        <fullName evidence="2">CAAX prenyl protease 2/Lysostaphin resistance protein A-like domain-containing protein</fullName>
    </recommendedName>
</protein>
<feature type="transmembrane region" description="Helical" evidence="1">
    <location>
        <begin position="192"/>
        <end position="211"/>
    </location>
</feature>
<dbReference type="Pfam" id="PF02517">
    <property type="entry name" value="Rce1-like"/>
    <property type="match status" value="1"/>
</dbReference>
<evidence type="ECO:0000313" key="4">
    <source>
        <dbReference type="Proteomes" id="UP000077275"/>
    </source>
</evidence>
<sequence>MKDMDKIDFFKFEREGLDFPFYRNNPKLNVGKWVLLAISVIMPMILIFSPHTFGGRLGNLSYFLIPFVIFGILTSWNYNLICKKFQKNDIKLIIILLVTDFLFTFAIAIILTLGLHLNIHANPAIGELNSLLFWIIYPFQIFGEELIKIIPFLIFLSLFYKFTKKRKLSIVISTGIVLLIFGLLHFPTYHNIISILLLQGLGSIFIMFAYIKTKNIFVSFVIHVLYDLITFSAAITQSIH</sequence>
<dbReference type="GO" id="GO:0080120">
    <property type="term" value="P:CAAX-box protein maturation"/>
    <property type="evidence" value="ECO:0007669"/>
    <property type="project" value="UniProtKB-ARBA"/>
</dbReference>
<dbReference type="InterPro" id="IPR003675">
    <property type="entry name" value="Rce1/LyrA-like_dom"/>
</dbReference>
<evidence type="ECO:0000313" key="3">
    <source>
        <dbReference type="EMBL" id="KZX16280.1"/>
    </source>
</evidence>
<organism evidence="3 4">
    <name type="scientific">Methanobrevibacter cuticularis</name>
    <dbReference type="NCBI Taxonomy" id="47311"/>
    <lineage>
        <taxon>Archaea</taxon>
        <taxon>Methanobacteriati</taxon>
        <taxon>Methanobacteriota</taxon>
        <taxon>Methanomada group</taxon>
        <taxon>Methanobacteria</taxon>
        <taxon>Methanobacteriales</taxon>
        <taxon>Methanobacteriaceae</taxon>
        <taxon>Methanobrevibacter</taxon>
    </lineage>
</organism>
<keyword evidence="1" id="KW-1133">Transmembrane helix</keyword>
<keyword evidence="1" id="KW-0812">Transmembrane</keyword>
<feature type="transmembrane region" description="Helical" evidence="1">
    <location>
        <begin position="131"/>
        <end position="156"/>
    </location>
</feature>
<dbReference type="Proteomes" id="UP000077275">
    <property type="component" value="Unassembled WGS sequence"/>
</dbReference>
<dbReference type="OrthoDB" id="77461at2157"/>
<dbReference type="EMBL" id="LWMW01000096">
    <property type="protein sequence ID" value="KZX16280.1"/>
    <property type="molecule type" value="Genomic_DNA"/>
</dbReference>
<proteinExistence type="predicted"/>
<feature type="domain" description="CAAX prenyl protease 2/Lysostaphin resistance protein A-like" evidence="2">
    <location>
        <begin position="131"/>
        <end position="229"/>
    </location>
</feature>
<feature type="transmembrane region" description="Helical" evidence="1">
    <location>
        <begin position="92"/>
        <end position="119"/>
    </location>
</feature>
<evidence type="ECO:0000259" key="2">
    <source>
        <dbReference type="Pfam" id="PF02517"/>
    </source>
</evidence>
<evidence type="ECO:0000256" key="1">
    <source>
        <dbReference type="SAM" id="Phobius"/>
    </source>
</evidence>
<gene>
    <name evidence="3" type="ORF">MBCUT_09580</name>
</gene>
<dbReference type="STRING" id="47311.MBCUT_09580"/>
<dbReference type="AlphaFoldDB" id="A0A166E4T3"/>
<feature type="transmembrane region" description="Helical" evidence="1">
    <location>
        <begin position="60"/>
        <end position="80"/>
    </location>
</feature>
<reference evidence="3 4" key="1">
    <citation type="submission" date="2016-04" db="EMBL/GenBank/DDBJ databases">
        <title>Genome sequence of Methanobrevibacter cuticularis DSM 11139.</title>
        <authorList>
            <person name="Poehlein A."/>
            <person name="Seedorf H."/>
            <person name="Daniel R."/>
        </authorList>
    </citation>
    <scope>NUCLEOTIDE SEQUENCE [LARGE SCALE GENOMIC DNA]</scope>
    <source>
        <strain evidence="3 4">DSM 11139</strain>
    </source>
</reference>
<dbReference type="RefSeq" id="WP_067259533.1">
    <property type="nucleotide sequence ID" value="NZ_LWMW01000096.1"/>
</dbReference>
<comment type="caution">
    <text evidence="3">The sequence shown here is derived from an EMBL/GenBank/DDBJ whole genome shotgun (WGS) entry which is preliminary data.</text>
</comment>
<keyword evidence="4" id="KW-1185">Reference proteome</keyword>
<name>A0A166E4T3_9EURY</name>
<dbReference type="PATRIC" id="fig|47311.3.peg.1058"/>
<dbReference type="GO" id="GO:0004175">
    <property type="term" value="F:endopeptidase activity"/>
    <property type="evidence" value="ECO:0007669"/>
    <property type="project" value="UniProtKB-ARBA"/>
</dbReference>
<accession>A0A166E4T3</accession>
<keyword evidence="1" id="KW-0472">Membrane</keyword>
<feature type="transmembrane region" description="Helical" evidence="1">
    <location>
        <begin position="33"/>
        <end position="54"/>
    </location>
</feature>
<feature type="transmembrane region" description="Helical" evidence="1">
    <location>
        <begin position="168"/>
        <end position="186"/>
    </location>
</feature>
<feature type="transmembrane region" description="Helical" evidence="1">
    <location>
        <begin position="216"/>
        <end position="235"/>
    </location>
</feature>